<dbReference type="Pfam" id="PF03399">
    <property type="entry name" value="SAC3_GANP"/>
    <property type="match status" value="1"/>
</dbReference>
<feature type="region of interest" description="Disordered" evidence="1">
    <location>
        <begin position="223"/>
        <end position="306"/>
    </location>
</feature>
<feature type="domain" description="PCI" evidence="2">
    <location>
        <begin position="565"/>
        <end position="753"/>
    </location>
</feature>
<name>A0ABD2YKU5_9GENT</name>
<feature type="compositionally biased region" description="Polar residues" evidence="1">
    <location>
        <begin position="288"/>
        <end position="298"/>
    </location>
</feature>
<proteinExistence type="predicted"/>
<dbReference type="Gene3D" id="1.25.40.990">
    <property type="match status" value="1"/>
</dbReference>
<dbReference type="EMBL" id="JBJUIK010000013">
    <property type="protein sequence ID" value="KAL3508010.1"/>
    <property type="molecule type" value="Genomic_DNA"/>
</dbReference>
<dbReference type="InterPro" id="IPR005062">
    <property type="entry name" value="SAC3/GANP/THP3_conserved"/>
</dbReference>
<dbReference type="PANTHER" id="PTHR12436">
    <property type="entry name" value="80 KDA MCM3-ASSOCIATED PROTEIN"/>
    <property type="match status" value="1"/>
</dbReference>
<reference evidence="3 4" key="1">
    <citation type="submission" date="2024-11" db="EMBL/GenBank/DDBJ databases">
        <title>A near-complete genome assembly of Cinchona calisaya.</title>
        <authorList>
            <person name="Lian D.C."/>
            <person name="Zhao X.W."/>
            <person name="Wei L."/>
        </authorList>
    </citation>
    <scope>NUCLEOTIDE SEQUENCE [LARGE SCALE GENOMIC DNA]</scope>
    <source>
        <tissue evidence="3">Nenye</tissue>
    </source>
</reference>
<feature type="compositionally biased region" description="Polar residues" evidence="1">
    <location>
        <begin position="155"/>
        <end position="167"/>
    </location>
</feature>
<keyword evidence="4" id="KW-1185">Reference proteome</keyword>
<dbReference type="FunFam" id="1.25.40.990:FF:000004">
    <property type="entry name" value="Putative peptidase C48 domain family protein"/>
    <property type="match status" value="1"/>
</dbReference>
<dbReference type="PANTHER" id="PTHR12436:SF17">
    <property type="entry name" value="SAC3 FAMILY PROTEIN B"/>
    <property type="match status" value="1"/>
</dbReference>
<feature type="region of interest" description="Disordered" evidence="1">
    <location>
        <begin position="99"/>
        <end position="192"/>
    </location>
</feature>
<dbReference type="Proteomes" id="UP001630127">
    <property type="component" value="Unassembled WGS sequence"/>
</dbReference>
<feature type="compositionally biased region" description="Polar residues" evidence="1">
    <location>
        <begin position="263"/>
        <end position="276"/>
    </location>
</feature>
<protein>
    <recommendedName>
        <fullName evidence="2">PCI domain-containing protein</fullName>
    </recommendedName>
</protein>
<feature type="compositionally biased region" description="Polar residues" evidence="1">
    <location>
        <begin position="110"/>
        <end position="120"/>
    </location>
</feature>
<accession>A0ABD2YKU5</accession>
<dbReference type="PROSITE" id="PS50250">
    <property type="entry name" value="PCI"/>
    <property type="match status" value="1"/>
</dbReference>
<evidence type="ECO:0000313" key="3">
    <source>
        <dbReference type="EMBL" id="KAL3508010.1"/>
    </source>
</evidence>
<evidence type="ECO:0000256" key="1">
    <source>
        <dbReference type="SAM" id="MobiDB-lite"/>
    </source>
</evidence>
<feature type="region of interest" description="Disordered" evidence="1">
    <location>
        <begin position="1"/>
        <end position="44"/>
    </location>
</feature>
<dbReference type="InterPro" id="IPR045107">
    <property type="entry name" value="SAC3/GANP/THP3"/>
</dbReference>
<dbReference type="InterPro" id="IPR000717">
    <property type="entry name" value="PCI_dom"/>
</dbReference>
<comment type="caution">
    <text evidence="3">The sequence shown here is derived from an EMBL/GenBank/DDBJ whole genome shotgun (WGS) entry which is preliminary data.</text>
</comment>
<feature type="compositionally biased region" description="Low complexity" evidence="1">
    <location>
        <begin position="99"/>
        <end position="109"/>
    </location>
</feature>
<sequence length="1592" mass="179688">MSFVGGFGKDSGPAASRNQNPYGNFPRPPSPTPPLFTRSPREPEAFEKIHSLPLAFESHHFMTSPSYPSAGFPSHSPHTWGNGQKFFYKDYDAPIDESSQTVVPSVSSSNFTIGSPSKVSQDTRRTRSPPSLSSDERILRNSTSVGGSRADLLPKSQNPLVPKQKQSPPLPFQRNSYAEVGGPPFGAAQQSTLSSPIWSDQLESSGNFTRPLTQPVISSVSTHITYDSRRKYPNKPVDSQVSKRSRSPNFPIYSGDPLEDTPFPSQNSHRPSTSPPKTRLSAQYVPPASQSRQQSPTSGYHGKPEVVANKPMTFPAAKKTKLPSLSSSDQVFQQTFDPPEDEINRESEAKAKRLMRFKDELKQPMESDLTSKNQRVPATRQHLIMMEKRKLNLEDAADMIQDSSDGYVPSDYECRDSSRIITGLCLDMCPESERAERERKGDLDQYERLDGDRNQTSISLAVKKYNRTAEREAEMIRPMPILQNTMSYLLNLLNKPYDDRFLGLYNFLWDRMRAIRMDLRMQHIFSLGAIKMLEQMIRLHIIAMHELCEYTKGEGFSEGFDAHLNIEQMNKTSVELFQLYDDHRKKGTNVATEKEFRGYYALLKLDKHPGYKVEPAELSLDLAKMTPDLRQTPEVMFARDVARACRTGNFIAFFKLARKASYLQACLMHAHFAKLRTQALAALHCGLQNNQGIPIAHVAKWLGMEEEDIEDLLEYHGYSVKEFEVPYMVKDGLFLNVDNDYPVKCSKLVDRKKSMFIAEDVSYPCLTKSSSLEEARVLEFNKGIEQKPMHIQSIEVVNTIQAIDEEMHDYASSPKDDMQVIPTPRTAVKQRIPYENQLSPASPRVWDSSIVHDSPRSKQNRIGSARNLKHDTLFRNSLDGDVQVESRGSPLYIMSETVHEANFVLPPSDSVLQNSVPEQPIIEQVVEEQQIGLNKEAPTEEVSIIDYDEEVAEAKLKLILRIWKRLSFKKRELREQKKLAANAALTSLSLGLPICRPEIQSRSSGDFNIDWIMSKRHEIREKSWSRLNVSEVVEAELSGRNPDSKCLCWKILLLTEDSSCSEDLGRRKEISDLGAGPWLLSKLLPTRDENDYSADLPISSPGTSIWKKWFPSRSGSELICCLTVIRNAKLENQNEALVAGASAIVFLVADSIPWELQRNRLHNVLLALPSGSSLPLLILSGSCKDNLDSSSIIKELRLHDIDKSRLSKFSVAFLKNQQREQINGFFSDEQLREGLKWLASESPSQPELRCMKTRELVLFHLNSSLEVLDDMDTHEVGPNQCISAFNDALDQSLRKVTAAVHANPNCWPCPEICLLEESSDEYKAISRYLPSLGWSSAARVEPLVHALSESKLPPFEDDISWLYRGSNKGNNIEEQRLQLENCLIKYFTDTSQMMGLPLASKEAGIMLQKFAQLQLNNSAYCIIPKWAMIFQRVFHWRLMNLSNDAFSSTYVLVQDDVSLATSESTVKTEASMPLPYLVRPSLDEMVAIGYYHPTEEMLHFDYGASQPCSTVYYSDSRELPKMTTNDNMEDEGRNVVQSDMLGAKQDKAIDLNNGGGSALAAKATNEADKLSELLDKCNILQSMIQEKLSIYF</sequence>
<gene>
    <name evidence="3" type="ORF">ACH5RR_033392</name>
</gene>
<evidence type="ECO:0000313" key="4">
    <source>
        <dbReference type="Proteomes" id="UP001630127"/>
    </source>
</evidence>
<evidence type="ECO:0000259" key="2">
    <source>
        <dbReference type="PROSITE" id="PS50250"/>
    </source>
</evidence>
<organism evidence="3 4">
    <name type="scientific">Cinchona calisaya</name>
    <dbReference type="NCBI Taxonomy" id="153742"/>
    <lineage>
        <taxon>Eukaryota</taxon>
        <taxon>Viridiplantae</taxon>
        <taxon>Streptophyta</taxon>
        <taxon>Embryophyta</taxon>
        <taxon>Tracheophyta</taxon>
        <taxon>Spermatophyta</taxon>
        <taxon>Magnoliopsida</taxon>
        <taxon>eudicotyledons</taxon>
        <taxon>Gunneridae</taxon>
        <taxon>Pentapetalae</taxon>
        <taxon>asterids</taxon>
        <taxon>lamiids</taxon>
        <taxon>Gentianales</taxon>
        <taxon>Rubiaceae</taxon>
        <taxon>Cinchonoideae</taxon>
        <taxon>Cinchoneae</taxon>
        <taxon>Cinchona</taxon>
    </lineage>
</organism>